<protein>
    <submittedName>
        <fullName evidence="2">2-dehydropantoate 2-reductase</fullName>
    </submittedName>
</protein>
<reference evidence="2 3" key="1">
    <citation type="submission" date="2020-04" db="EMBL/GenBank/DDBJ databases">
        <title>MicrobeNet Type strains.</title>
        <authorList>
            <person name="Nicholson A.C."/>
        </authorList>
    </citation>
    <scope>NUCLEOTIDE SEQUENCE [LARGE SCALE GENOMIC DNA]</scope>
    <source>
        <strain evidence="2 3">DSM 22768</strain>
    </source>
</reference>
<evidence type="ECO:0000259" key="1">
    <source>
        <dbReference type="Pfam" id="PF02558"/>
    </source>
</evidence>
<evidence type="ECO:0000313" key="3">
    <source>
        <dbReference type="Proteomes" id="UP000532121"/>
    </source>
</evidence>
<dbReference type="Gene3D" id="3.40.50.720">
    <property type="entry name" value="NAD(P)-binding Rossmann-like Domain"/>
    <property type="match status" value="1"/>
</dbReference>
<dbReference type="InterPro" id="IPR013332">
    <property type="entry name" value="KPR_N"/>
</dbReference>
<gene>
    <name evidence="2" type="ORF">HHO37_04730</name>
</gene>
<dbReference type="InterPro" id="IPR036291">
    <property type="entry name" value="NAD(P)-bd_dom_sf"/>
</dbReference>
<comment type="caution">
    <text evidence="2">The sequence shown here is derived from an EMBL/GenBank/DDBJ whole genome shotgun (WGS) entry which is preliminary data.</text>
</comment>
<dbReference type="Proteomes" id="UP000532121">
    <property type="component" value="Unassembled WGS sequence"/>
</dbReference>
<proteinExistence type="predicted"/>
<evidence type="ECO:0000313" key="2">
    <source>
        <dbReference type="EMBL" id="NMD48994.1"/>
    </source>
</evidence>
<dbReference type="RefSeq" id="WP_003089654.1">
    <property type="nucleotide sequence ID" value="NZ_CP043405.1"/>
</dbReference>
<feature type="domain" description="Ketopantoate reductase N-terminal" evidence="1">
    <location>
        <begin position="3"/>
        <end position="92"/>
    </location>
</feature>
<organism evidence="2 3">
    <name type="scientific">Streptococcus ratti</name>
    <dbReference type="NCBI Taxonomy" id="1341"/>
    <lineage>
        <taxon>Bacteria</taxon>
        <taxon>Bacillati</taxon>
        <taxon>Bacillota</taxon>
        <taxon>Bacilli</taxon>
        <taxon>Lactobacillales</taxon>
        <taxon>Streptococcaceae</taxon>
        <taxon>Streptococcus</taxon>
    </lineage>
</organism>
<dbReference type="SUPFAM" id="SSF51735">
    <property type="entry name" value="NAD(P)-binding Rossmann-fold domains"/>
    <property type="match status" value="1"/>
</dbReference>
<dbReference type="EMBL" id="JABASA010000007">
    <property type="protein sequence ID" value="NMD48994.1"/>
    <property type="molecule type" value="Genomic_DNA"/>
</dbReference>
<accession>A0A7X9LDL3</accession>
<dbReference type="AlphaFoldDB" id="A0A7X9LDL3"/>
<dbReference type="Pfam" id="PF02558">
    <property type="entry name" value="ApbA"/>
    <property type="match status" value="1"/>
</dbReference>
<name>A0A7X9LDL3_STRRT</name>
<sequence length="322" mass="36183">MNILVVGLGTIGSIYGYAFQEAGHEVEHYLRKGSPKAAVKQVQVELLDGRTEKEGVQRSDVYQVRHCSAKHYDLIFVSIPSGGLASVLEHLAADGISGTLLLACGIWEERVYVEKLVKGRPYILGYPVAGGNIIDNKLTCCLFDHFMLEKEEKAAIANYQELEQLFADCHIKLEQPYDMLEWIWLHMAINAGVISVMGKSGNVKDTAAAAEMLMDSVYYLKEAVKAVRETSQIVASRGVSLKNYKNELLAYKLPRLISALLMKRMFTKKVLTRKIMTLHGNTKDLLFVCKCLYNSGKENQVSAPNFYENYERALERITLFSK</sequence>